<protein>
    <submittedName>
        <fullName evidence="1">Uncharacterized protein</fullName>
    </submittedName>
</protein>
<dbReference type="EMBL" id="JAQIZT010000014">
    <property type="protein sequence ID" value="KAJ6972266.1"/>
    <property type="molecule type" value="Genomic_DNA"/>
</dbReference>
<organism evidence="1 2">
    <name type="scientific">Populus alba x Populus x berolinensis</name>
    <dbReference type="NCBI Taxonomy" id="444605"/>
    <lineage>
        <taxon>Eukaryota</taxon>
        <taxon>Viridiplantae</taxon>
        <taxon>Streptophyta</taxon>
        <taxon>Embryophyta</taxon>
        <taxon>Tracheophyta</taxon>
        <taxon>Spermatophyta</taxon>
        <taxon>Magnoliopsida</taxon>
        <taxon>eudicotyledons</taxon>
        <taxon>Gunneridae</taxon>
        <taxon>Pentapetalae</taxon>
        <taxon>rosids</taxon>
        <taxon>fabids</taxon>
        <taxon>Malpighiales</taxon>
        <taxon>Salicaceae</taxon>
        <taxon>Saliceae</taxon>
        <taxon>Populus</taxon>
    </lineage>
</organism>
<accession>A0AAD6LS66</accession>
<dbReference type="AlphaFoldDB" id="A0AAD6LS66"/>
<proteinExistence type="predicted"/>
<name>A0AAD6LS66_9ROSI</name>
<evidence type="ECO:0000313" key="1">
    <source>
        <dbReference type="EMBL" id="KAJ6972266.1"/>
    </source>
</evidence>
<keyword evidence="2" id="KW-1185">Reference proteome</keyword>
<comment type="caution">
    <text evidence="1">The sequence shown here is derived from an EMBL/GenBank/DDBJ whole genome shotgun (WGS) entry which is preliminary data.</text>
</comment>
<dbReference type="Proteomes" id="UP001164929">
    <property type="component" value="Chromosome 14"/>
</dbReference>
<evidence type="ECO:0000313" key="2">
    <source>
        <dbReference type="Proteomes" id="UP001164929"/>
    </source>
</evidence>
<gene>
    <name evidence="1" type="ORF">NC653_032747</name>
</gene>
<sequence>MRRETSSSADFMAIGMQMRKTPNMAMAVLRRQCLGLQYGPPLMLQTFALKSPWAPSAPCPCSAPPPPIFDRAVVGIFPFQIPSKRGVLWSVDGGVTGVGVWRVVSVLALN</sequence>
<reference evidence="1" key="1">
    <citation type="journal article" date="2023" name="Mol. Ecol. Resour.">
        <title>Chromosome-level genome assembly of a triploid poplar Populus alba 'Berolinensis'.</title>
        <authorList>
            <person name="Chen S."/>
            <person name="Yu Y."/>
            <person name="Wang X."/>
            <person name="Wang S."/>
            <person name="Zhang T."/>
            <person name="Zhou Y."/>
            <person name="He R."/>
            <person name="Meng N."/>
            <person name="Wang Y."/>
            <person name="Liu W."/>
            <person name="Liu Z."/>
            <person name="Liu J."/>
            <person name="Guo Q."/>
            <person name="Huang H."/>
            <person name="Sederoff R.R."/>
            <person name="Wang G."/>
            <person name="Qu G."/>
            <person name="Chen S."/>
        </authorList>
    </citation>
    <scope>NUCLEOTIDE SEQUENCE</scope>
    <source>
        <strain evidence="1">SC-2020</strain>
    </source>
</reference>